<keyword evidence="1" id="KW-0812">Transmembrane</keyword>
<dbReference type="AlphaFoldDB" id="A0A816XHV0"/>
<dbReference type="Proteomes" id="UP000663856">
    <property type="component" value="Unassembled WGS sequence"/>
</dbReference>
<evidence type="ECO:0000313" key="5">
    <source>
        <dbReference type="Proteomes" id="UP000663887"/>
    </source>
</evidence>
<dbReference type="EMBL" id="CAJNRG010013301">
    <property type="protein sequence ID" value="CAF2147171.1"/>
    <property type="molecule type" value="Genomic_DNA"/>
</dbReference>
<organism evidence="3 5">
    <name type="scientific">Rotaria magnacalcarata</name>
    <dbReference type="NCBI Taxonomy" id="392030"/>
    <lineage>
        <taxon>Eukaryota</taxon>
        <taxon>Metazoa</taxon>
        <taxon>Spiralia</taxon>
        <taxon>Gnathifera</taxon>
        <taxon>Rotifera</taxon>
        <taxon>Eurotatoria</taxon>
        <taxon>Bdelloidea</taxon>
        <taxon>Philodinida</taxon>
        <taxon>Philodinidae</taxon>
        <taxon>Rotaria</taxon>
    </lineage>
</organism>
<evidence type="ECO:0000256" key="1">
    <source>
        <dbReference type="SAM" id="Phobius"/>
    </source>
</evidence>
<evidence type="ECO:0000313" key="4">
    <source>
        <dbReference type="EMBL" id="CAF2212417.1"/>
    </source>
</evidence>
<name>A0A816XHV0_9BILA</name>
<protein>
    <submittedName>
        <fullName evidence="3">Uncharacterized protein</fullName>
    </submittedName>
</protein>
<evidence type="ECO:0000313" key="3">
    <source>
        <dbReference type="EMBL" id="CAF2147171.1"/>
    </source>
</evidence>
<feature type="transmembrane region" description="Helical" evidence="1">
    <location>
        <begin position="180"/>
        <end position="200"/>
    </location>
</feature>
<keyword evidence="1" id="KW-0472">Membrane</keyword>
<gene>
    <name evidence="4" type="ORF">WKI299_LOCUS35076</name>
    <name evidence="3" type="ORF">XDN619_LOCUS27975</name>
</gene>
<sequence>MHAAHRFILFVKIVFFSCIFGNKSEENLFDEINRQRKNFGLSNVEIHLTLQLAAEKRCHNQQQLIDSYQRMLSNAYRDGDWPRQEHLDKVFSHGKILFNLSSLPFLFFSSNFIVNERIYLNGIDIRNDIFQRYHLIPKLYERNLIYIGIALHEYRNFSATCIVYGELNNSISNNSRLIRLLYILIGCGILLLGLIVCSIVNDQRQMKLKQQLEQEIIGNRNTIVPKNSTAVFIDKDRKSSTHRADMNRMTMARLGSVVDERSSAVHSFVAKT</sequence>
<comment type="caution">
    <text evidence="3">The sequence shown here is derived from an EMBL/GenBank/DDBJ whole genome shotgun (WGS) entry which is preliminary data.</text>
</comment>
<dbReference type="EMBL" id="CAJNRF010016809">
    <property type="protein sequence ID" value="CAF2212417.1"/>
    <property type="molecule type" value="Genomic_DNA"/>
</dbReference>
<accession>A0A816XHV0</accession>
<evidence type="ECO:0000256" key="2">
    <source>
        <dbReference type="SAM" id="SignalP"/>
    </source>
</evidence>
<dbReference type="Proteomes" id="UP000663887">
    <property type="component" value="Unassembled WGS sequence"/>
</dbReference>
<proteinExistence type="predicted"/>
<keyword evidence="1" id="KW-1133">Transmembrane helix</keyword>
<keyword evidence="2" id="KW-0732">Signal</keyword>
<feature type="signal peptide" evidence="2">
    <location>
        <begin position="1"/>
        <end position="24"/>
    </location>
</feature>
<reference evidence="3" key="1">
    <citation type="submission" date="2021-02" db="EMBL/GenBank/DDBJ databases">
        <authorList>
            <person name="Nowell W R."/>
        </authorList>
    </citation>
    <scope>NUCLEOTIDE SEQUENCE</scope>
</reference>
<feature type="chain" id="PRO_5036230822" evidence="2">
    <location>
        <begin position="25"/>
        <end position="272"/>
    </location>
</feature>